<dbReference type="GO" id="GO:0003676">
    <property type="term" value="F:nucleic acid binding"/>
    <property type="evidence" value="ECO:0007669"/>
    <property type="project" value="InterPro"/>
</dbReference>
<keyword evidence="1" id="KW-0479">Metal-binding</keyword>
<gene>
    <name evidence="3" type="ORF">ALEPTO_LOCUS3212</name>
</gene>
<keyword evidence="1" id="KW-0862">Zinc</keyword>
<dbReference type="InterPro" id="IPR036875">
    <property type="entry name" value="Znf_CCHC_sf"/>
</dbReference>
<dbReference type="InterPro" id="IPR001878">
    <property type="entry name" value="Znf_CCHC"/>
</dbReference>
<reference evidence="3" key="1">
    <citation type="submission" date="2021-06" db="EMBL/GenBank/DDBJ databases">
        <authorList>
            <person name="Kallberg Y."/>
            <person name="Tangrot J."/>
            <person name="Rosling A."/>
        </authorList>
    </citation>
    <scope>NUCLEOTIDE SEQUENCE</scope>
    <source>
        <strain evidence="3">FL130A</strain>
    </source>
</reference>
<evidence type="ECO:0000313" key="3">
    <source>
        <dbReference type="EMBL" id="CAG8495596.1"/>
    </source>
</evidence>
<dbReference type="SUPFAM" id="SSF57756">
    <property type="entry name" value="Retrovirus zinc finger-like domains"/>
    <property type="match status" value="1"/>
</dbReference>
<sequence length="110" mass="12208">MNSPNEDDYSDHKDDDLSLLVEKNNMENLNFTNQVISHANYENTPRHCSVCGQAGHNARTCTSQDSYIDYDISLSIAGHNNANVNYENKFCRCGNCGQTGHNACTCNATK</sequence>
<dbReference type="EMBL" id="CAJVPS010000570">
    <property type="protein sequence ID" value="CAG8495596.1"/>
    <property type="molecule type" value="Genomic_DNA"/>
</dbReference>
<dbReference type="Gene3D" id="4.10.60.10">
    <property type="entry name" value="Zinc finger, CCHC-type"/>
    <property type="match status" value="1"/>
</dbReference>
<keyword evidence="4" id="KW-1185">Reference proteome</keyword>
<comment type="caution">
    <text evidence="3">The sequence shown here is derived from an EMBL/GenBank/DDBJ whole genome shotgun (WGS) entry which is preliminary data.</text>
</comment>
<protein>
    <submittedName>
        <fullName evidence="3">5933_t:CDS:1</fullName>
    </submittedName>
</protein>
<dbReference type="PROSITE" id="PS50158">
    <property type="entry name" value="ZF_CCHC"/>
    <property type="match status" value="1"/>
</dbReference>
<proteinExistence type="predicted"/>
<dbReference type="OrthoDB" id="2429921at2759"/>
<name>A0A9N8WQX0_9GLOM</name>
<dbReference type="AlphaFoldDB" id="A0A9N8WQX0"/>
<organism evidence="3 4">
    <name type="scientific">Ambispora leptoticha</name>
    <dbReference type="NCBI Taxonomy" id="144679"/>
    <lineage>
        <taxon>Eukaryota</taxon>
        <taxon>Fungi</taxon>
        <taxon>Fungi incertae sedis</taxon>
        <taxon>Mucoromycota</taxon>
        <taxon>Glomeromycotina</taxon>
        <taxon>Glomeromycetes</taxon>
        <taxon>Archaeosporales</taxon>
        <taxon>Ambisporaceae</taxon>
        <taxon>Ambispora</taxon>
    </lineage>
</organism>
<dbReference type="Proteomes" id="UP000789508">
    <property type="component" value="Unassembled WGS sequence"/>
</dbReference>
<evidence type="ECO:0000259" key="2">
    <source>
        <dbReference type="PROSITE" id="PS50158"/>
    </source>
</evidence>
<dbReference type="SMART" id="SM00343">
    <property type="entry name" value="ZnF_C2HC"/>
    <property type="match status" value="2"/>
</dbReference>
<keyword evidence="1" id="KW-0863">Zinc-finger</keyword>
<evidence type="ECO:0000313" key="4">
    <source>
        <dbReference type="Proteomes" id="UP000789508"/>
    </source>
</evidence>
<feature type="domain" description="CCHC-type" evidence="2">
    <location>
        <begin position="48"/>
        <end position="63"/>
    </location>
</feature>
<dbReference type="GO" id="GO:0008270">
    <property type="term" value="F:zinc ion binding"/>
    <property type="evidence" value="ECO:0007669"/>
    <property type="project" value="UniProtKB-KW"/>
</dbReference>
<accession>A0A9N8WQX0</accession>
<evidence type="ECO:0000256" key="1">
    <source>
        <dbReference type="PROSITE-ProRule" id="PRU00047"/>
    </source>
</evidence>